<dbReference type="InterPro" id="IPR011527">
    <property type="entry name" value="ABC1_TM_dom"/>
</dbReference>
<keyword evidence="6" id="KW-1185">Reference proteome</keyword>
<feature type="domain" description="ABC transmembrane type-1" evidence="4">
    <location>
        <begin position="1"/>
        <end position="49"/>
    </location>
</feature>
<dbReference type="SUPFAM" id="SSF90123">
    <property type="entry name" value="ABC transporter transmembrane region"/>
    <property type="match status" value="1"/>
</dbReference>
<dbReference type="Pfam" id="PF00664">
    <property type="entry name" value="ABC_membrane"/>
    <property type="match status" value="1"/>
</dbReference>
<dbReference type="GO" id="GO:0140359">
    <property type="term" value="F:ABC-type transporter activity"/>
    <property type="evidence" value="ECO:0007669"/>
    <property type="project" value="InterPro"/>
</dbReference>
<organism evidence="5 6">
    <name type="scientific">Trifolium medium</name>
    <dbReference type="NCBI Taxonomy" id="97028"/>
    <lineage>
        <taxon>Eukaryota</taxon>
        <taxon>Viridiplantae</taxon>
        <taxon>Streptophyta</taxon>
        <taxon>Embryophyta</taxon>
        <taxon>Tracheophyta</taxon>
        <taxon>Spermatophyta</taxon>
        <taxon>Magnoliopsida</taxon>
        <taxon>eudicotyledons</taxon>
        <taxon>Gunneridae</taxon>
        <taxon>Pentapetalae</taxon>
        <taxon>rosids</taxon>
        <taxon>fabids</taxon>
        <taxon>Fabales</taxon>
        <taxon>Fabaceae</taxon>
        <taxon>Papilionoideae</taxon>
        <taxon>50 kb inversion clade</taxon>
        <taxon>NPAAA clade</taxon>
        <taxon>Hologalegina</taxon>
        <taxon>IRL clade</taxon>
        <taxon>Trifolieae</taxon>
        <taxon>Trifolium</taxon>
    </lineage>
</organism>
<keyword evidence="3" id="KW-0472">Membrane</keyword>
<keyword evidence="2" id="KW-1133">Transmembrane helix</keyword>
<keyword evidence="1" id="KW-0812">Transmembrane</keyword>
<evidence type="ECO:0000313" key="5">
    <source>
        <dbReference type="EMBL" id="MCI81571.1"/>
    </source>
</evidence>
<dbReference type="InterPro" id="IPR036640">
    <property type="entry name" value="ABC1_TM_sf"/>
</dbReference>
<name>A0A392V3E3_9FABA</name>
<sequence length="49" mass="5081">MDVGWFDKTENSSGALGARLSTDAASIRMLVGDALGLLVQDISTVITAL</sequence>
<protein>
    <submittedName>
        <fullName evidence="5">ABC transporter B family member</fullName>
    </submittedName>
</protein>
<dbReference type="EMBL" id="LXQA011022042">
    <property type="protein sequence ID" value="MCI81571.1"/>
    <property type="molecule type" value="Genomic_DNA"/>
</dbReference>
<dbReference type="PROSITE" id="PS50929">
    <property type="entry name" value="ABC_TM1F"/>
    <property type="match status" value="1"/>
</dbReference>
<evidence type="ECO:0000313" key="6">
    <source>
        <dbReference type="Proteomes" id="UP000265520"/>
    </source>
</evidence>
<accession>A0A392V3E3</accession>
<proteinExistence type="predicted"/>
<dbReference type="Proteomes" id="UP000265520">
    <property type="component" value="Unassembled WGS sequence"/>
</dbReference>
<dbReference type="GO" id="GO:0005524">
    <property type="term" value="F:ATP binding"/>
    <property type="evidence" value="ECO:0007669"/>
    <property type="project" value="InterPro"/>
</dbReference>
<dbReference type="GO" id="GO:0016020">
    <property type="term" value="C:membrane"/>
    <property type="evidence" value="ECO:0007669"/>
    <property type="project" value="InterPro"/>
</dbReference>
<evidence type="ECO:0000256" key="1">
    <source>
        <dbReference type="ARBA" id="ARBA00022692"/>
    </source>
</evidence>
<dbReference type="Gene3D" id="1.20.1560.10">
    <property type="entry name" value="ABC transporter type 1, transmembrane domain"/>
    <property type="match status" value="1"/>
</dbReference>
<evidence type="ECO:0000256" key="3">
    <source>
        <dbReference type="ARBA" id="ARBA00023136"/>
    </source>
</evidence>
<evidence type="ECO:0000259" key="4">
    <source>
        <dbReference type="PROSITE" id="PS50929"/>
    </source>
</evidence>
<comment type="caution">
    <text evidence="5">The sequence shown here is derived from an EMBL/GenBank/DDBJ whole genome shotgun (WGS) entry which is preliminary data.</text>
</comment>
<evidence type="ECO:0000256" key="2">
    <source>
        <dbReference type="ARBA" id="ARBA00022989"/>
    </source>
</evidence>
<dbReference type="AlphaFoldDB" id="A0A392V3E3"/>
<feature type="non-terminal residue" evidence="5">
    <location>
        <position position="49"/>
    </location>
</feature>
<reference evidence="5 6" key="1">
    <citation type="journal article" date="2018" name="Front. Plant Sci.">
        <title>Red Clover (Trifolium pratense) and Zigzag Clover (T. medium) - A Picture of Genomic Similarities and Differences.</title>
        <authorList>
            <person name="Dluhosova J."/>
            <person name="Istvanek J."/>
            <person name="Nedelnik J."/>
            <person name="Repkova J."/>
        </authorList>
    </citation>
    <scope>NUCLEOTIDE SEQUENCE [LARGE SCALE GENOMIC DNA]</scope>
    <source>
        <strain evidence="6">cv. 10/8</strain>
        <tissue evidence="5">Leaf</tissue>
    </source>
</reference>